<keyword evidence="1" id="KW-1133">Transmembrane helix</keyword>
<keyword evidence="1" id="KW-0812">Transmembrane</keyword>
<evidence type="ECO:0000313" key="2">
    <source>
        <dbReference type="EMBL" id="EFW24160.1"/>
    </source>
</evidence>
<keyword evidence="3" id="KW-1185">Reference proteome</keyword>
<dbReference type="Proteomes" id="UP000004097">
    <property type="component" value="Unassembled WGS sequence"/>
</dbReference>
<protein>
    <submittedName>
        <fullName evidence="2">Uncharacterized protein</fullName>
    </submittedName>
</protein>
<evidence type="ECO:0000313" key="3">
    <source>
        <dbReference type="Proteomes" id="UP000004097"/>
    </source>
</evidence>
<organism evidence="2 3">
    <name type="scientific">Solobacterium moorei F0204</name>
    <dbReference type="NCBI Taxonomy" id="706433"/>
    <lineage>
        <taxon>Bacteria</taxon>
        <taxon>Bacillati</taxon>
        <taxon>Bacillota</taxon>
        <taxon>Erysipelotrichia</taxon>
        <taxon>Erysipelotrichales</taxon>
        <taxon>Erysipelotrichaceae</taxon>
        <taxon>Solobacterium</taxon>
    </lineage>
</organism>
<dbReference type="STRING" id="706433.HMPREF9430_01250"/>
<sequence>MVIRMMPKFDAEMIITFIFWIAGSIVTVGGATAILERWTVKFKQPEEKQNARLDDHEKRICKLETDRDDMTEQLLDLKEMSRLQLAQISAIANGDADAIKTASNAISNYLRNKI</sequence>
<keyword evidence="1" id="KW-0472">Membrane</keyword>
<feature type="transmembrane region" description="Helical" evidence="1">
    <location>
        <begin position="14"/>
        <end position="35"/>
    </location>
</feature>
<dbReference type="EMBL" id="AECQ01000027">
    <property type="protein sequence ID" value="EFW24160.1"/>
    <property type="molecule type" value="Genomic_DNA"/>
</dbReference>
<evidence type="ECO:0000256" key="1">
    <source>
        <dbReference type="SAM" id="Phobius"/>
    </source>
</evidence>
<accession>E7MNX9</accession>
<comment type="caution">
    <text evidence="2">The sequence shown here is derived from an EMBL/GenBank/DDBJ whole genome shotgun (WGS) entry which is preliminary data.</text>
</comment>
<dbReference type="HOGENOM" id="CLU_2119507_0_0_9"/>
<gene>
    <name evidence="2" type="ORF">HMPREF9430_01250</name>
</gene>
<name>E7MNX9_9FIRM</name>
<proteinExistence type="predicted"/>
<reference evidence="2 3" key="1">
    <citation type="submission" date="2010-08" db="EMBL/GenBank/DDBJ databases">
        <authorList>
            <person name="Weinstock G."/>
            <person name="Sodergren E."/>
            <person name="Clifton S."/>
            <person name="Fulton L."/>
            <person name="Fulton B."/>
            <person name="Courtney L."/>
            <person name="Fronick C."/>
            <person name="Harrison M."/>
            <person name="Strong C."/>
            <person name="Farmer C."/>
            <person name="Delahaunty K."/>
            <person name="Markovic C."/>
            <person name="Hall O."/>
            <person name="Minx P."/>
            <person name="Tomlinson C."/>
            <person name="Mitreva M."/>
            <person name="Hou S."/>
            <person name="Chen J."/>
            <person name="Wollam A."/>
            <person name="Pepin K.H."/>
            <person name="Johnson M."/>
            <person name="Bhonagiri V."/>
            <person name="Zhang X."/>
            <person name="Suruliraj S."/>
            <person name="Warren W."/>
            <person name="Chinwalla A."/>
            <person name="Mardis E.R."/>
            <person name="Wilson R.K."/>
        </authorList>
    </citation>
    <scope>NUCLEOTIDE SEQUENCE [LARGE SCALE GENOMIC DNA]</scope>
    <source>
        <strain evidence="2 3">F0204</strain>
    </source>
</reference>
<dbReference type="AlphaFoldDB" id="E7MNX9"/>